<evidence type="ECO:0000313" key="19">
    <source>
        <dbReference type="EMBL" id="CAD7231722.1"/>
    </source>
</evidence>
<dbReference type="GO" id="GO:0005654">
    <property type="term" value="C:nucleoplasm"/>
    <property type="evidence" value="ECO:0007669"/>
    <property type="project" value="UniProtKB-SubCell"/>
</dbReference>
<accession>A0A7R8WIV9</accession>
<dbReference type="PANTHER" id="PTHR31699:SF1">
    <property type="entry name" value="U8 SNORNA-DECAPPING ENZYME"/>
    <property type="match status" value="1"/>
</dbReference>
<dbReference type="InterPro" id="IPR054754">
    <property type="entry name" value="NudT16"/>
</dbReference>
<feature type="compositionally biased region" description="Polar residues" evidence="17">
    <location>
        <begin position="11"/>
        <end position="23"/>
    </location>
</feature>
<evidence type="ECO:0000256" key="15">
    <source>
        <dbReference type="ARBA" id="ARBA00047875"/>
    </source>
</evidence>
<keyword evidence="4" id="KW-0694">RNA-binding</keyword>
<evidence type="ECO:0000256" key="17">
    <source>
        <dbReference type="SAM" id="MobiDB-lite"/>
    </source>
</evidence>
<evidence type="ECO:0000256" key="16">
    <source>
        <dbReference type="ARBA" id="ARBA00048945"/>
    </source>
</evidence>
<dbReference type="GO" id="GO:0030515">
    <property type="term" value="F:snoRNA binding"/>
    <property type="evidence" value="ECO:0007669"/>
    <property type="project" value="TreeGrafter"/>
</dbReference>
<keyword evidence="5" id="KW-0546">Nucleotide metabolism</keyword>
<dbReference type="SUPFAM" id="SSF55811">
    <property type="entry name" value="Nudix"/>
    <property type="match status" value="1"/>
</dbReference>
<dbReference type="GO" id="GO:0140933">
    <property type="term" value="F:5'-(N(7)-methylguanosine 5'-triphospho)-[mRNA] hydrolase activity"/>
    <property type="evidence" value="ECO:0007669"/>
    <property type="project" value="UniProtKB-EC"/>
</dbReference>
<dbReference type="GO" id="GO:0005730">
    <property type="term" value="C:nucleolus"/>
    <property type="evidence" value="ECO:0007669"/>
    <property type="project" value="UniProtKB-SubCell"/>
</dbReference>
<dbReference type="Pfam" id="PF22327">
    <property type="entry name" value="Nudt16-like"/>
    <property type="match status" value="1"/>
</dbReference>
<evidence type="ECO:0000256" key="9">
    <source>
        <dbReference type="ARBA" id="ARBA00039871"/>
    </source>
</evidence>
<feature type="region of interest" description="Disordered" evidence="17">
    <location>
        <begin position="1"/>
        <end position="30"/>
    </location>
</feature>
<proteinExistence type="inferred from homology"/>
<organism evidence="19">
    <name type="scientific">Cyprideis torosa</name>
    <dbReference type="NCBI Taxonomy" id="163714"/>
    <lineage>
        <taxon>Eukaryota</taxon>
        <taxon>Metazoa</taxon>
        <taxon>Ecdysozoa</taxon>
        <taxon>Arthropoda</taxon>
        <taxon>Crustacea</taxon>
        <taxon>Oligostraca</taxon>
        <taxon>Ostracoda</taxon>
        <taxon>Podocopa</taxon>
        <taxon>Podocopida</taxon>
        <taxon>Cytherocopina</taxon>
        <taxon>Cytheroidea</taxon>
        <taxon>Cytherideidae</taxon>
        <taxon>Cyprideis</taxon>
    </lineage>
</organism>
<evidence type="ECO:0000259" key="18">
    <source>
        <dbReference type="PROSITE" id="PS51462"/>
    </source>
</evidence>
<sequence length="241" mass="27329">MAAPINRHLQSRASEPSEIPTTTGGDGSWGWLEETAHVGNRTVDKDYREITFQDRNNSEFDGYLEAAHCMLFWKAKVDDLVFKVYRRKGGVLMQMRFDGYLGFPGGLVDPGEEPLESLNRELHEEINLDLTKFGVTQDLHICSHVCHKNRVVLHFYLKEIFEADLPSIERSALDAHDYGHEALGTIRVPLFTMGDKYRGFPAFLDQNFVGNSRTQLLLGLEKSGLLSADDLKKAVDSRKRD</sequence>
<evidence type="ECO:0000256" key="5">
    <source>
        <dbReference type="ARBA" id="ARBA00023080"/>
    </source>
</evidence>
<dbReference type="GO" id="GO:1990174">
    <property type="term" value="F:phosphodiesterase decapping endonuclease activity"/>
    <property type="evidence" value="ECO:0007669"/>
    <property type="project" value="TreeGrafter"/>
</dbReference>
<name>A0A7R8WIV9_9CRUS</name>
<dbReference type="OrthoDB" id="5950381at2759"/>
<comment type="catalytic activity">
    <reaction evidence="15">
        <text>IDP + H2O = IMP + phosphate + H(+)</text>
        <dbReference type="Rhea" id="RHEA:35207"/>
        <dbReference type="ChEBI" id="CHEBI:15377"/>
        <dbReference type="ChEBI" id="CHEBI:15378"/>
        <dbReference type="ChEBI" id="CHEBI:43474"/>
        <dbReference type="ChEBI" id="CHEBI:58053"/>
        <dbReference type="ChEBI" id="CHEBI:58280"/>
        <dbReference type="EC" id="3.6.1.64"/>
    </reaction>
    <physiologicalReaction direction="left-to-right" evidence="15">
        <dbReference type="Rhea" id="RHEA:35208"/>
    </physiologicalReaction>
</comment>
<dbReference type="PROSITE" id="PS51462">
    <property type="entry name" value="NUDIX"/>
    <property type="match status" value="1"/>
</dbReference>
<evidence type="ECO:0000256" key="12">
    <source>
        <dbReference type="ARBA" id="ARBA00042015"/>
    </source>
</evidence>
<dbReference type="EC" id="3.6.1.64" evidence="8"/>
<dbReference type="InterPro" id="IPR015797">
    <property type="entry name" value="NUDIX_hydrolase-like_dom_sf"/>
</dbReference>
<feature type="domain" description="Nudix hydrolase" evidence="18">
    <location>
        <begin position="62"/>
        <end position="210"/>
    </location>
</feature>
<dbReference type="GO" id="GO:0016077">
    <property type="term" value="P:sno(s)RNA catabolic process"/>
    <property type="evidence" value="ECO:0007669"/>
    <property type="project" value="TreeGrafter"/>
</dbReference>
<evidence type="ECO:0000256" key="3">
    <source>
        <dbReference type="ARBA" id="ARBA00004642"/>
    </source>
</evidence>
<comment type="cofactor">
    <cofactor evidence="1">
        <name>Co(2+)</name>
        <dbReference type="ChEBI" id="CHEBI:48828"/>
    </cofactor>
</comment>
<evidence type="ECO:0000256" key="1">
    <source>
        <dbReference type="ARBA" id="ARBA00001941"/>
    </source>
</evidence>
<evidence type="ECO:0000256" key="13">
    <source>
        <dbReference type="ARBA" id="ARBA00043162"/>
    </source>
</evidence>
<dbReference type="GO" id="GO:0009117">
    <property type="term" value="P:nucleotide metabolic process"/>
    <property type="evidence" value="ECO:0007669"/>
    <property type="project" value="UniProtKB-KW"/>
</dbReference>
<dbReference type="GO" id="GO:1990003">
    <property type="term" value="F:IDP phosphatase activity"/>
    <property type="evidence" value="ECO:0007669"/>
    <property type="project" value="UniProtKB-EC"/>
</dbReference>
<comment type="similarity">
    <text evidence="7">Belongs to the Nudix hydrolase family. NUDT16 subfamily.</text>
</comment>
<evidence type="ECO:0000256" key="4">
    <source>
        <dbReference type="ARBA" id="ARBA00022884"/>
    </source>
</evidence>
<dbReference type="Gene3D" id="3.90.79.10">
    <property type="entry name" value="Nucleoside Triphosphate Pyrophosphohydrolase"/>
    <property type="match status" value="1"/>
</dbReference>
<evidence type="ECO:0000256" key="10">
    <source>
        <dbReference type="ARBA" id="ARBA00041450"/>
    </source>
</evidence>
<reference evidence="19" key="1">
    <citation type="submission" date="2020-11" db="EMBL/GenBank/DDBJ databases">
        <authorList>
            <person name="Tran Van P."/>
        </authorList>
    </citation>
    <scope>NUCLEOTIDE SEQUENCE</scope>
</reference>
<evidence type="ECO:0000256" key="11">
    <source>
        <dbReference type="ARBA" id="ARBA00041656"/>
    </source>
</evidence>
<comment type="catalytic activity">
    <reaction evidence="14">
        <text>a 5'-end (N(7)-methyl 5'-triphosphoguanosine)-ribonucleoside in mRNA + H2O = N(7)-methyl-GDP + a 5'-end phospho-ribonucleoside in mRNA + 2 H(+)</text>
        <dbReference type="Rhea" id="RHEA:67484"/>
        <dbReference type="Rhea" id="RHEA-COMP:15692"/>
        <dbReference type="Rhea" id="RHEA-COMP:17167"/>
        <dbReference type="ChEBI" id="CHEBI:15377"/>
        <dbReference type="ChEBI" id="CHEBI:15378"/>
        <dbReference type="ChEBI" id="CHEBI:63714"/>
        <dbReference type="ChEBI" id="CHEBI:138282"/>
        <dbReference type="ChEBI" id="CHEBI:156461"/>
        <dbReference type="EC" id="3.6.1.62"/>
    </reaction>
    <physiologicalReaction direction="left-to-right" evidence="14">
        <dbReference type="Rhea" id="RHEA:67485"/>
    </physiologicalReaction>
</comment>
<keyword evidence="6" id="KW-0539">Nucleus</keyword>
<dbReference type="GO" id="GO:0006402">
    <property type="term" value="P:mRNA catabolic process"/>
    <property type="evidence" value="ECO:0007669"/>
    <property type="project" value="TreeGrafter"/>
</dbReference>
<protein>
    <recommendedName>
        <fullName evidence="9">U8 snoRNA-decapping enzyme</fullName>
        <ecNumber evidence="8">3.6.1.64</ecNumber>
    </recommendedName>
    <alternativeName>
        <fullName evidence="12">IDP phosphatase</fullName>
    </alternativeName>
    <alternativeName>
        <fullName evidence="10">Inosine diphosphate phosphatase</fullName>
    </alternativeName>
    <alternativeName>
        <fullName evidence="11">Nucleoside diphosphate-linked moiety X motif 16</fullName>
    </alternativeName>
    <alternativeName>
        <fullName evidence="13">m7GpppN-mRNA hydrolase</fullName>
    </alternativeName>
</protein>
<evidence type="ECO:0000256" key="6">
    <source>
        <dbReference type="ARBA" id="ARBA00023242"/>
    </source>
</evidence>
<comment type="subcellular location">
    <subcellularLocation>
        <location evidence="2">Nucleus</location>
        <location evidence="2">Nucleolus</location>
    </subcellularLocation>
    <subcellularLocation>
        <location evidence="3">Nucleus</location>
        <location evidence="3">Nucleoplasm</location>
    </subcellularLocation>
</comment>
<evidence type="ECO:0000256" key="2">
    <source>
        <dbReference type="ARBA" id="ARBA00004604"/>
    </source>
</evidence>
<dbReference type="EMBL" id="OB663813">
    <property type="protein sequence ID" value="CAD7231722.1"/>
    <property type="molecule type" value="Genomic_DNA"/>
</dbReference>
<dbReference type="InterPro" id="IPR000086">
    <property type="entry name" value="NUDIX_hydrolase_dom"/>
</dbReference>
<evidence type="ECO:0000256" key="7">
    <source>
        <dbReference type="ARBA" id="ARBA00038173"/>
    </source>
</evidence>
<comment type="catalytic activity">
    <reaction evidence="16">
        <text>dIDP + H2O = dIMP + phosphate + H(+)</text>
        <dbReference type="Rhea" id="RHEA:35211"/>
        <dbReference type="ChEBI" id="CHEBI:15377"/>
        <dbReference type="ChEBI" id="CHEBI:15378"/>
        <dbReference type="ChEBI" id="CHEBI:43474"/>
        <dbReference type="ChEBI" id="CHEBI:61194"/>
        <dbReference type="ChEBI" id="CHEBI:62286"/>
        <dbReference type="EC" id="3.6.1.64"/>
    </reaction>
    <physiologicalReaction direction="left-to-right" evidence="16">
        <dbReference type="Rhea" id="RHEA:35212"/>
    </physiologicalReaction>
</comment>
<gene>
    <name evidence="19" type="ORF">CTOB1V02_LOCUS9566</name>
</gene>
<evidence type="ECO:0000256" key="14">
    <source>
        <dbReference type="ARBA" id="ARBA00047661"/>
    </source>
</evidence>
<evidence type="ECO:0000256" key="8">
    <source>
        <dbReference type="ARBA" id="ARBA00038899"/>
    </source>
</evidence>
<dbReference type="PANTHER" id="PTHR31699">
    <property type="entry name" value="NUDIX T16 FAMILY MEMBER"/>
    <property type="match status" value="1"/>
</dbReference>
<dbReference type="AlphaFoldDB" id="A0A7R8WIV9"/>